<dbReference type="CDD" id="cd13973">
    <property type="entry name" value="PK_MviN-like"/>
    <property type="match status" value="1"/>
</dbReference>
<proteinExistence type="predicted"/>
<feature type="compositionally biased region" description="Polar residues" evidence="1">
    <location>
        <begin position="361"/>
        <end position="372"/>
    </location>
</feature>
<protein>
    <recommendedName>
        <fullName evidence="5">Peptidoglycan lipid II flippase</fullName>
    </recommendedName>
</protein>
<dbReference type="EMBL" id="SNXZ01000001">
    <property type="protein sequence ID" value="TDQ05182.1"/>
    <property type="molecule type" value="Genomic_DNA"/>
</dbReference>
<dbReference type="Gene3D" id="3.30.200.20">
    <property type="entry name" value="Phosphorylase Kinase, domain 1"/>
    <property type="match status" value="1"/>
</dbReference>
<evidence type="ECO:0000313" key="3">
    <source>
        <dbReference type="EMBL" id="TDQ05182.1"/>
    </source>
</evidence>
<evidence type="ECO:0000256" key="1">
    <source>
        <dbReference type="SAM" id="MobiDB-lite"/>
    </source>
</evidence>
<accession>A0A4R6SP11</accession>
<keyword evidence="2" id="KW-0472">Membrane</keyword>
<dbReference type="SUPFAM" id="SSF56112">
    <property type="entry name" value="Protein kinase-like (PK-like)"/>
    <property type="match status" value="1"/>
</dbReference>
<sequence length="526" mass="55733">MTTRRVDHPGAHTGRAQARPGVRARGGTLLPGGVVGDGRYRLLAQFGVDQRGAAHLWRARDGQLRRDVALTIIIGDPSDTKSVQDARKTLDRAAHAARFSHPAVSRVLDVLTLGNGVTANEGVLGMVVADWSQGTDLIDLIAEHPLPPATAIRLLEPLATAVEQAHHQGLVLGVDHPQRIRVGGDGMLRLAFPGPLPDSSLRDDVKGLGAILYLLLTGRWSLPGGPEGIPQAPVGPDGHILPPHAVMPAVPGDLSMASVRSIEDTSIGGIRTSAALMNVLQQVSAAETATELMQPIEDEEDDDGTIWTTRRPVQDADRRKKLAIGVTLLAVATVGILAWLGMQLISFFSDDSGPTGGPTAVVNQQTQNTPTSHKPAPPKPAGPVQPGSLTEYNIAEGPDNPAKVSRAVDGDPGSGWKTSIYKQQLPTFKPGIGLLAQFTEPVKLAQITIDSPSEGTVVEIRTADSSQPQFDQTKLITTVTLKNGHNEINLPAGTQAQNVIVWLTKLSETDKGFVSELTEVAFHRAG</sequence>
<dbReference type="Gene3D" id="1.10.510.10">
    <property type="entry name" value="Transferase(Phosphotransferase) domain 1"/>
    <property type="match status" value="1"/>
</dbReference>
<feature type="transmembrane region" description="Helical" evidence="2">
    <location>
        <begin position="322"/>
        <end position="342"/>
    </location>
</feature>
<name>A0A4R6SP11_LABRH</name>
<dbReference type="AlphaFoldDB" id="A0A4R6SP11"/>
<keyword evidence="4" id="KW-1185">Reference proteome</keyword>
<keyword evidence="2" id="KW-0812">Transmembrane</keyword>
<reference evidence="3 4" key="1">
    <citation type="submission" date="2019-03" db="EMBL/GenBank/DDBJ databases">
        <title>Genomic Encyclopedia of Type Strains, Phase IV (KMG-IV): sequencing the most valuable type-strain genomes for metagenomic binning, comparative biology and taxonomic classification.</title>
        <authorList>
            <person name="Goeker M."/>
        </authorList>
    </citation>
    <scope>NUCLEOTIDE SEQUENCE [LARGE SCALE GENOMIC DNA]</scope>
    <source>
        <strain evidence="3 4">DSM 45361</strain>
    </source>
</reference>
<organism evidence="3 4">
    <name type="scientific">Labedaea rhizosphaerae</name>
    <dbReference type="NCBI Taxonomy" id="598644"/>
    <lineage>
        <taxon>Bacteria</taxon>
        <taxon>Bacillati</taxon>
        <taxon>Actinomycetota</taxon>
        <taxon>Actinomycetes</taxon>
        <taxon>Pseudonocardiales</taxon>
        <taxon>Pseudonocardiaceae</taxon>
        <taxon>Labedaea</taxon>
    </lineage>
</organism>
<dbReference type="RefSeq" id="WP_243753828.1">
    <property type="nucleotide sequence ID" value="NZ_SNXZ01000001.1"/>
</dbReference>
<feature type="region of interest" description="Disordered" evidence="1">
    <location>
        <begin position="1"/>
        <end position="25"/>
    </location>
</feature>
<evidence type="ECO:0000256" key="2">
    <source>
        <dbReference type="SAM" id="Phobius"/>
    </source>
</evidence>
<comment type="caution">
    <text evidence="3">The sequence shown here is derived from an EMBL/GenBank/DDBJ whole genome shotgun (WGS) entry which is preliminary data.</text>
</comment>
<evidence type="ECO:0008006" key="5">
    <source>
        <dbReference type="Google" id="ProtNLM"/>
    </source>
</evidence>
<evidence type="ECO:0000313" key="4">
    <source>
        <dbReference type="Proteomes" id="UP000295444"/>
    </source>
</evidence>
<keyword evidence="2" id="KW-1133">Transmembrane helix</keyword>
<feature type="compositionally biased region" description="Basic and acidic residues" evidence="1">
    <location>
        <begin position="1"/>
        <end position="10"/>
    </location>
</feature>
<dbReference type="InterPro" id="IPR011009">
    <property type="entry name" value="Kinase-like_dom_sf"/>
</dbReference>
<gene>
    <name evidence="3" type="ORF">EV186_1011150</name>
</gene>
<feature type="region of interest" description="Disordered" evidence="1">
    <location>
        <begin position="353"/>
        <end position="387"/>
    </location>
</feature>
<dbReference type="Proteomes" id="UP000295444">
    <property type="component" value="Unassembled WGS sequence"/>
</dbReference>